<gene>
    <name evidence="1" type="ORF">G6F64_012958</name>
</gene>
<keyword evidence="2" id="KW-1185">Reference proteome</keyword>
<comment type="caution">
    <text evidence="1">The sequence shown here is derived from an EMBL/GenBank/DDBJ whole genome shotgun (WGS) entry which is preliminary data.</text>
</comment>
<name>A0A9P6WWT9_RHIOR</name>
<sequence>MRCLLIVVCALPGFPAPGLKKHRSVSASSLRLWFLLQDCNSLLPPFPPNNFVIAELSALRTENASLKSKIATLEAQLASSSSPSVSSAASVSLSAAKPTALAAQNVSSAVPATYSAVAARPAARSPNKKRKLAASRAFQPIDPDAPRGFKYLYLNRNRKLTRSEIRRNLRLLGLDLSRVLDVCFPGPKAIGLLVHVQYVPEVISLLATAKVPLVDAPFPVCKGR</sequence>
<protein>
    <submittedName>
        <fullName evidence="1">Uncharacterized protein</fullName>
    </submittedName>
</protein>
<evidence type="ECO:0000313" key="1">
    <source>
        <dbReference type="EMBL" id="KAG1298396.1"/>
    </source>
</evidence>
<dbReference type="AlphaFoldDB" id="A0A9P6WWT9"/>
<accession>A0A9P6WWT9</accession>
<proteinExistence type="predicted"/>
<evidence type="ECO:0000313" key="2">
    <source>
        <dbReference type="Proteomes" id="UP000716291"/>
    </source>
</evidence>
<reference evidence="1" key="1">
    <citation type="journal article" date="2020" name="Microb. Genom.">
        <title>Genetic diversity of clinical and environmental Mucorales isolates obtained from an investigation of mucormycosis cases among solid organ transplant recipients.</title>
        <authorList>
            <person name="Nguyen M.H."/>
            <person name="Kaul D."/>
            <person name="Muto C."/>
            <person name="Cheng S.J."/>
            <person name="Richter R.A."/>
            <person name="Bruno V.M."/>
            <person name="Liu G."/>
            <person name="Beyhan S."/>
            <person name="Sundermann A.J."/>
            <person name="Mounaud S."/>
            <person name="Pasculle A.W."/>
            <person name="Nierman W.C."/>
            <person name="Driscoll E."/>
            <person name="Cumbie R."/>
            <person name="Clancy C.J."/>
            <person name="Dupont C.L."/>
        </authorList>
    </citation>
    <scope>NUCLEOTIDE SEQUENCE</scope>
    <source>
        <strain evidence="1">GL11</strain>
    </source>
</reference>
<dbReference type="Proteomes" id="UP000716291">
    <property type="component" value="Unassembled WGS sequence"/>
</dbReference>
<organism evidence="1 2">
    <name type="scientific">Rhizopus oryzae</name>
    <name type="common">Mucormycosis agent</name>
    <name type="synonym">Rhizopus arrhizus var. delemar</name>
    <dbReference type="NCBI Taxonomy" id="64495"/>
    <lineage>
        <taxon>Eukaryota</taxon>
        <taxon>Fungi</taxon>
        <taxon>Fungi incertae sedis</taxon>
        <taxon>Mucoromycota</taxon>
        <taxon>Mucoromycotina</taxon>
        <taxon>Mucoromycetes</taxon>
        <taxon>Mucorales</taxon>
        <taxon>Mucorineae</taxon>
        <taxon>Rhizopodaceae</taxon>
        <taxon>Rhizopus</taxon>
    </lineage>
</organism>
<dbReference type="EMBL" id="JAANQT010004550">
    <property type="protein sequence ID" value="KAG1298396.1"/>
    <property type="molecule type" value="Genomic_DNA"/>
</dbReference>